<dbReference type="CDD" id="cd01647">
    <property type="entry name" value="RT_LTR"/>
    <property type="match status" value="1"/>
</dbReference>
<dbReference type="CDD" id="cd09279">
    <property type="entry name" value="RNase_HI_like"/>
    <property type="match status" value="1"/>
</dbReference>
<dbReference type="Gene3D" id="3.30.70.270">
    <property type="match status" value="2"/>
</dbReference>
<dbReference type="InterPro" id="IPR043502">
    <property type="entry name" value="DNA/RNA_pol_sf"/>
</dbReference>
<feature type="region of interest" description="Disordered" evidence="1">
    <location>
        <begin position="18"/>
        <end position="43"/>
    </location>
</feature>
<dbReference type="GO" id="GO:0003676">
    <property type="term" value="F:nucleic acid binding"/>
    <property type="evidence" value="ECO:0007669"/>
    <property type="project" value="InterPro"/>
</dbReference>
<dbReference type="GO" id="GO:0004523">
    <property type="term" value="F:RNA-DNA hybrid ribonuclease activity"/>
    <property type="evidence" value="ECO:0007669"/>
    <property type="project" value="InterPro"/>
</dbReference>
<proteinExistence type="predicted"/>
<dbReference type="PANTHER" id="PTHR48475:SF2">
    <property type="entry name" value="RIBONUCLEASE H"/>
    <property type="match status" value="1"/>
</dbReference>
<dbReference type="Proteomes" id="UP000504604">
    <property type="component" value="Unplaced"/>
</dbReference>
<dbReference type="InterPro" id="IPR002156">
    <property type="entry name" value="RNaseH_domain"/>
</dbReference>
<gene>
    <name evidence="4" type="primary">LOC105179308</name>
</gene>
<dbReference type="InterPro" id="IPR000477">
    <property type="entry name" value="RT_dom"/>
</dbReference>
<keyword evidence="3" id="KW-1185">Reference proteome</keyword>
<dbReference type="GeneID" id="105179308"/>
<dbReference type="Gene3D" id="3.10.10.10">
    <property type="entry name" value="HIV Type 1 Reverse Transcriptase, subunit A, domain 1"/>
    <property type="match status" value="1"/>
</dbReference>
<organism evidence="3 4">
    <name type="scientific">Sesamum indicum</name>
    <name type="common">Oriental sesame</name>
    <name type="synonym">Sesamum orientale</name>
    <dbReference type="NCBI Taxonomy" id="4182"/>
    <lineage>
        <taxon>Eukaryota</taxon>
        <taxon>Viridiplantae</taxon>
        <taxon>Streptophyta</taxon>
        <taxon>Embryophyta</taxon>
        <taxon>Tracheophyta</taxon>
        <taxon>Spermatophyta</taxon>
        <taxon>Magnoliopsida</taxon>
        <taxon>eudicotyledons</taxon>
        <taxon>Gunneridae</taxon>
        <taxon>Pentapetalae</taxon>
        <taxon>asterids</taxon>
        <taxon>lamiids</taxon>
        <taxon>Lamiales</taxon>
        <taxon>Pedaliaceae</taxon>
        <taxon>Sesamum</taxon>
    </lineage>
</organism>
<dbReference type="InterPro" id="IPR036397">
    <property type="entry name" value="RNaseH_sf"/>
</dbReference>
<dbReference type="PANTHER" id="PTHR48475">
    <property type="entry name" value="RIBONUCLEASE H"/>
    <property type="match status" value="1"/>
</dbReference>
<reference evidence="4" key="1">
    <citation type="submission" date="2025-08" db="UniProtKB">
        <authorList>
            <consortium name="RefSeq"/>
        </authorList>
    </citation>
    <scope>IDENTIFICATION</scope>
</reference>
<dbReference type="PROSITE" id="PS50879">
    <property type="entry name" value="RNASE_H_1"/>
    <property type="match status" value="1"/>
</dbReference>
<dbReference type="InterPro" id="IPR043128">
    <property type="entry name" value="Rev_trsase/Diguanyl_cyclase"/>
</dbReference>
<evidence type="ECO:0000256" key="1">
    <source>
        <dbReference type="SAM" id="MobiDB-lite"/>
    </source>
</evidence>
<dbReference type="Gene3D" id="3.30.420.10">
    <property type="entry name" value="Ribonuclease H-like superfamily/Ribonuclease H"/>
    <property type="match status" value="1"/>
</dbReference>
<dbReference type="RefSeq" id="XP_011101217.1">
    <property type="nucleotide sequence ID" value="XM_011102915.1"/>
</dbReference>
<dbReference type="OrthoDB" id="1936626at2759"/>
<name>A0A6I9UR24_SESIN</name>
<dbReference type="AlphaFoldDB" id="A0A6I9UR24"/>
<evidence type="ECO:0000313" key="3">
    <source>
        <dbReference type="Proteomes" id="UP000504604"/>
    </source>
</evidence>
<evidence type="ECO:0000259" key="2">
    <source>
        <dbReference type="PROSITE" id="PS50879"/>
    </source>
</evidence>
<dbReference type="InParanoid" id="A0A6I9UR24"/>
<dbReference type="Pfam" id="PF00078">
    <property type="entry name" value="RVT_1"/>
    <property type="match status" value="1"/>
</dbReference>
<dbReference type="Pfam" id="PF13456">
    <property type="entry name" value="RVT_3"/>
    <property type="match status" value="1"/>
</dbReference>
<dbReference type="SUPFAM" id="SSF56672">
    <property type="entry name" value="DNA/RNA polymerases"/>
    <property type="match status" value="1"/>
</dbReference>
<sequence>MGLCPTRRCYNLAIKQSDAAKKEKRKQELSQSEDVKGGKMERLEPNEEFKEVELIAGDFQKMTRIGSQMSKELEMLTIIFLRRNHDMFAWSPSDFKGIDPEVIVHRLNIDAQVKPMKQKKRMFRVERNKIIEEEESGAGCALSSMMDAYQGYHQIFMAKEDAEKTTFVTENGVYCYNVMPFDLNNARATYQRLVNRMFKDHIGSTMEVYVDDMSVKSKQEDDHLTHLEIVFSIMRSYGMKLNLAKCTFGVRGGKFLGYMVSERGIEVNLEKIKAIMQLGSPTSVKDVKKLTGKVASLNCFITRSADRSLPFFKVLRKIENFEWNEECGRALQDLKMYLATPPLLSSPMVGEKLYVYLAVSDDAVMSKPDTSGKMVNWAVELGEFDIELQIRNAQEKDVRWLLHVDGSSNSKNRGAGIYLQGTDGVEIEIAVRLNFPVTNNEAEYETLIQGLQTALDGGVRQLDVYTDSQLVAMQVHGVYEMREWSMMQYLAKVREMMGKFDRCALHQIPRDENARVDALSKFGAMVEGIKERKTTVMIKSIPMIDEKTIQVAANSWKIPYI</sequence>
<evidence type="ECO:0000313" key="4">
    <source>
        <dbReference type="RefSeq" id="XP_011101217.1"/>
    </source>
</evidence>
<accession>A0A6I9UR24</accession>
<dbReference type="KEGG" id="sind:105179308"/>
<protein>
    <submittedName>
        <fullName evidence="4">Uncharacterized protein LOC105179308</fullName>
    </submittedName>
</protein>
<feature type="domain" description="RNase H type-1" evidence="2">
    <location>
        <begin position="396"/>
        <end position="525"/>
    </location>
</feature>